<proteinExistence type="predicted"/>
<reference evidence="1" key="1">
    <citation type="journal article" date="2021" name="Genome Biol. Evol.">
        <title>A High-Quality Reference Genome for a Parasitic Bivalve with Doubly Uniparental Inheritance (Bivalvia: Unionida).</title>
        <authorList>
            <person name="Smith C.H."/>
        </authorList>
    </citation>
    <scope>NUCLEOTIDE SEQUENCE</scope>
    <source>
        <strain evidence="1">CHS0354</strain>
    </source>
</reference>
<sequence>MPYEHTLAALRRARSTTQRIARQSATEYCQQLCEGIHRNVDSGKQTKTCTVASRNGQSGGVKESIAMSIQENKPRRVQWHQEVLCRYRKKCSPILKSLTGEKITDREQQITR</sequence>
<organism evidence="1 2">
    <name type="scientific">Potamilus streckersoni</name>
    <dbReference type="NCBI Taxonomy" id="2493646"/>
    <lineage>
        <taxon>Eukaryota</taxon>
        <taxon>Metazoa</taxon>
        <taxon>Spiralia</taxon>
        <taxon>Lophotrochozoa</taxon>
        <taxon>Mollusca</taxon>
        <taxon>Bivalvia</taxon>
        <taxon>Autobranchia</taxon>
        <taxon>Heteroconchia</taxon>
        <taxon>Palaeoheterodonta</taxon>
        <taxon>Unionida</taxon>
        <taxon>Unionoidea</taxon>
        <taxon>Unionidae</taxon>
        <taxon>Ambleminae</taxon>
        <taxon>Lampsilini</taxon>
        <taxon>Potamilus</taxon>
    </lineage>
</organism>
<dbReference type="Proteomes" id="UP001195483">
    <property type="component" value="Unassembled WGS sequence"/>
</dbReference>
<accession>A0AAE0SJ74</accession>
<evidence type="ECO:0000313" key="1">
    <source>
        <dbReference type="EMBL" id="KAK3592940.1"/>
    </source>
</evidence>
<dbReference type="AlphaFoldDB" id="A0AAE0SJ74"/>
<reference evidence="1" key="3">
    <citation type="submission" date="2023-05" db="EMBL/GenBank/DDBJ databases">
        <authorList>
            <person name="Smith C.H."/>
        </authorList>
    </citation>
    <scope>NUCLEOTIDE SEQUENCE</scope>
    <source>
        <strain evidence="1">CHS0354</strain>
        <tissue evidence="1">Mantle</tissue>
    </source>
</reference>
<comment type="caution">
    <text evidence="1">The sequence shown here is derived from an EMBL/GenBank/DDBJ whole genome shotgun (WGS) entry which is preliminary data.</text>
</comment>
<evidence type="ECO:0000313" key="2">
    <source>
        <dbReference type="Proteomes" id="UP001195483"/>
    </source>
</evidence>
<reference evidence="1" key="2">
    <citation type="journal article" date="2021" name="Genome Biol. Evol.">
        <title>Developing a high-quality reference genome for a parasitic bivalve with doubly uniparental inheritance (Bivalvia: Unionida).</title>
        <authorList>
            <person name="Smith C.H."/>
        </authorList>
    </citation>
    <scope>NUCLEOTIDE SEQUENCE</scope>
    <source>
        <strain evidence="1">CHS0354</strain>
        <tissue evidence="1">Mantle</tissue>
    </source>
</reference>
<protein>
    <submittedName>
        <fullName evidence="1">Uncharacterized protein</fullName>
    </submittedName>
</protein>
<dbReference type="EMBL" id="JAEAOA010002156">
    <property type="protein sequence ID" value="KAK3592940.1"/>
    <property type="molecule type" value="Genomic_DNA"/>
</dbReference>
<gene>
    <name evidence="1" type="ORF">CHS0354_036792</name>
</gene>
<name>A0AAE0SJ74_9BIVA</name>
<keyword evidence="2" id="KW-1185">Reference proteome</keyword>